<dbReference type="GO" id="GO:0016020">
    <property type="term" value="C:membrane"/>
    <property type="evidence" value="ECO:0007669"/>
    <property type="project" value="InterPro"/>
</dbReference>
<dbReference type="Gene3D" id="2.40.160.10">
    <property type="entry name" value="Porin"/>
    <property type="match status" value="1"/>
</dbReference>
<dbReference type="InterPro" id="IPR023614">
    <property type="entry name" value="Porin_dom_sf"/>
</dbReference>
<organism evidence="2 3">
    <name type="scientific">Chitinimonas taiwanensis DSM 18899</name>
    <dbReference type="NCBI Taxonomy" id="1121279"/>
    <lineage>
        <taxon>Bacteria</taxon>
        <taxon>Pseudomonadati</taxon>
        <taxon>Pseudomonadota</taxon>
        <taxon>Betaproteobacteria</taxon>
        <taxon>Neisseriales</taxon>
        <taxon>Chitinibacteraceae</taxon>
        <taxon>Chitinimonas</taxon>
    </lineage>
</organism>
<evidence type="ECO:0000313" key="3">
    <source>
        <dbReference type="Proteomes" id="UP000186513"/>
    </source>
</evidence>
<feature type="signal peptide" evidence="1">
    <location>
        <begin position="1"/>
        <end position="21"/>
    </location>
</feature>
<evidence type="ECO:0000313" key="2">
    <source>
        <dbReference type="EMBL" id="SFZ76953.1"/>
    </source>
</evidence>
<dbReference type="RefSeq" id="WP_139256122.1">
    <property type="nucleotide sequence ID" value="NZ_FPKR01000008.1"/>
</dbReference>
<dbReference type="EMBL" id="FPKR01000008">
    <property type="protein sequence ID" value="SFZ76953.1"/>
    <property type="molecule type" value="Genomic_DNA"/>
</dbReference>
<proteinExistence type="predicted"/>
<accession>A0A1K2HK82</accession>
<dbReference type="SUPFAM" id="SSF56935">
    <property type="entry name" value="Porins"/>
    <property type="match status" value="1"/>
</dbReference>
<dbReference type="OrthoDB" id="197869at2"/>
<gene>
    <name evidence="2" type="ORF">SAMN02745887_02165</name>
</gene>
<protein>
    <recommendedName>
        <fullName evidence="4">Porin</fullName>
    </recommendedName>
</protein>
<dbReference type="STRING" id="1121279.SAMN02745887_02165"/>
<keyword evidence="3" id="KW-1185">Reference proteome</keyword>
<sequence>MSKIRPLALAISLALPAAAMAEESIFHFSGFGTVGVVQTDTNDAQYRNGLRQPEGADKSASLDVDSKLGLQVVGKFHPRFSATAQVLVQPDEEGDYKPELEWAFAKFDLTPDLSLRGGRIGAPIFLISDFRNVGYANPWARPPVDVYAQVPLSTFDGVDLVWRQAVGDNTLTVQPFVGQTDFDLAFDLEGEAKKMVGVNATYEIGSLLLRAGYTQIDLTVTSPSIKTLFGAMRTVGQAIPGWSAAADALEAKDKKASFSGIGATWDDGQLLVQGEYTQRRTESYVEDTNAWYGTVGYRFGNFMPYVSYASIETQHDDTADRLTVPAPTAPCTGAGAVPTQPICIRGAMMSAMSGADQSTTSLGVRWNAYKNIALKAQFDRVKNEAGKDNWFTTPTGKPGVAGKTVNVYSLVADFVF</sequence>
<keyword evidence="1" id="KW-0732">Signal</keyword>
<reference evidence="2 3" key="1">
    <citation type="submission" date="2016-11" db="EMBL/GenBank/DDBJ databases">
        <authorList>
            <person name="Jaros S."/>
            <person name="Januszkiewicz K."/>
            <person name="Wedrychowicz H."/>
        </authorList>
    </citation>
    <scope>NUCLEOTIDE SEQUENCE [LARGE SCALE GENOMIC DNA]</scope>
    <source>
        <strain evidence="2 3">DSM 18899</strain>
    </source>
</reference>
<name>A0A1K2HK82_9NEIS</name>
<dbReference type="AlphaFoldDB" id="A0A1K2HK82"/>
<dbReference type="Proteomes" id="UP000186513">
    <property type="component" value="Unassembled WGS sequence"/>
</dbReference>
<evidence type="ECO:0000256" key="1">
    <source>
        <dbReference type="SAM" id="SignalP"/>
    </source>
</evidence>
<feature type="chain" id="PRO_5012205146" description="Porin" evidence="1">
    <location>
        <begin position="22"/>
        <end position="416"/>
    </location>
</feature>
<evidence type="ECO:0008006" key="4">
    <source>
        <dbReference type="Google" id="ProtNLM"/>
    </source>
</evidence>
<dbReference type="GO" id="GO:0015288">
    <property type="term" value="F:porin activity"/>
    <property type="evidence" value="ECO:0007669"/>
    <property type="project" value="InterPro"/>
</dbReference>